<protein>
    <submittedName>
        <fullName evidence="2">Uncharacterized protein</fullName>
    </submittedName>
</protein>
<dbReference type="EMBL" id="GBXM01071834">
    <property type="protein sequence ID" value="JAH36743.1"/>
    <property type="molecule type" value="Transcribed_RNA"/>
</dbReference>
<reference evidence="2" key="1">
    <citation type="submission" date="2014-11" db="EMBL/GenBank/DDBJ databases">
        <authorList>
            <person name="Amaro Gonzalez C."/>
        </authorList>
    </citation>
    <scope>NUCLEOTIDE SEQUENCE</scope>
</reference>
<proteinExistence type="predicted"/>
<feature type="region of interest" description="Disordered" evidence="1">
    <location>
        <begin position="1"/>
        <end position="37"/>
    </location>
</feature>
<accession>A0A0E9S8B4</accession>
<reference evidence="2" key="2">
    <citation type="journal article" date="2015" name="Fish Shellfish Immunol.">
        <title>Early steps in the European eel (Anguilla anguilla)-Vibrio vulnificus interaction in the gills: Role of the RtxA13 toxin.</title>
        <authorList>
            <person name="Callol A."/>
            <person name="Pajuelo D."/>
            <person name="Ebbesson L."/>
            <person name="Teles M."/>
            <person name="MacKenzie S."/>
            <person name="Amaro C."/>
        </authorList>
    </citation>
    <scope>NUCLEOTIDE SEQUENCE</scope>
</reference>
<sequence>MYSGDAELTDTTNQNPIEDKDPSGLGKNPDSRDTNTG</sequence>
<organism evidence="2">
    <name type="scientific">Anguilla anguilla</name>
    <name type="common">European freshwater eel</name>
    <name type="synonym">Muraena anguilla</name>
    <dbReference type="NCBI Taxonomy" id="7936"/>
    <lineage>
        <taxon>Eukaryota</taxon>
        <taxon>Metazoa</taxon>
        <taxon>Chordata</taxon>
        <taxon>Craniata</taxon>
        <taxon>Vertebrata</taxon>
        <taxon>Euteleostomi</taxon>
        <taxon>Actinopterygii</taxon>
        <taxon>Neopterygii</taxon>
        <taxon>Teleostei</taxon>
        <taxon>Anguilliformes</taxon>
        <taxon>Anguillidae</taxon>
        <taxon>Anguilla</taxon>
    </lineage>
</organism>
<name>A0A0E9S8B4_ANGAN</name>
<evidence type="ECO:0000256" key="1">
    <source>
        <dbReference type="SAM" id="MobiDB-lite"/>
    </source>
</evidence>
<dbReference type="AlphaFoldDB" id="A0A0E9S8B4"/>
<evidence type="ECO:0000313" key="2">
    <source>
        <dbReference type="EMBL" id="JAH36743.1"/>
    </source>
</evidence>